<dbReference type="PANTHER" id="PTHR21299">
    <property type="entry name" value="CYTIDYLATE KINASE/PANTOATE-BETA-ALANINE LIGASE"/>
    <property type="match status" value="1"/>
</dbReference>
<dbReference type="GO" id="GO:0015949">
    <property type="term" value="P:nucleobase-containing small molecule interconversion"/>
    <property type="evidence" value="ECO:0007669"/>
    <property type="project" value="TreeGrafter"/>
</dbReference>
<feature type="domain" description="Cytidylate kinase" evidence="9">
    <location>
        <begin position="4"/>
        <end position="207"/>
    </location>
</feature>
<keyword evidence="5 8" id="KW-0067">ATP-binding</keyword>
<protein>
    <recommendedName>
        <fullName evidence="8">Cytidylate kinase</fullName>
        <shortName evidence="8">CK</shortName>
        <ecNumber evidence="8">2.7.4.25</ecNumber>
    </recommendedName>
    <alternativeName>
        <fullName evidence="8">Cytidine monophosphate kinase</fullName>
        <shortName evidence="8">CMP kinase</shortName>
    </alternativeName>
</protein>
<sequence>MYSVAIDGPSGSGKSTIAKLLADKLNITYVDTGAMYRAIALHSKETGIEPVDFINEVEIDYHDDKVFLNGEDVSDKIRTEEISKLASKISKNLKVREFLVQKQREISKKRSVVMEGRDIGTVVLPEADYKFYLDAGVEVRAKRRYNQLIEKGEKAEFGQVLIDLKDRDFNDMNRENSPLVKAEGAIFIDSADITLEETLDKMLNTIRG</sequence>
<dbReference type="EMBL" id="FWWR01000009">
    <property type="protein sequence ID" value="SMB82567.1"/>
    <property type="molecule type" value="Genomic_DNA"/>
</dbReference>
<feature type="binding site" evidence="8">
    <location>
        <begin position="8"/>
        <end position="16"/>
    </location>
    <ligand>
        <name>ATP</name>
        <dbReference type="ChEBI" id="CHEBI:30616"/>
    </ligand>
</feature>
<dbReference type="EC" id="2.7.4.25" evidence="8"/>
<dbReference type="GO" id="GO:0036430">
    <property type="term" value="F:CMP kinase activity"/>
    <property type="evidence" value="ECO:0007669"/>
    <property type="project" value="RHEA"/>
</dbReference>
<comment type="subcellular location">
    <subcellularLocation>
        <location evidence="8">Cytoplasm</location>
    </subcellularLocation>
</comment>
<accession>A0A1W1UNA0</accession>
<dbReference type="PANTHER" id="PTHR21299:SF2">
    <property type="entry name" value="CYTIDYLATE KINASE"/>
    <property type="match status" value="1"/>
</dbReference>
<name>A0A1W1UNA0_PEPAS</name>
<dbReference type="Proteomes" id="UP000192368">
    <property type="component" value="Unassembled WGS sequence"/>
</dbReference>
<dbReference type="NCBIfam" id="TIGR00017">
    <property type="entry name" value="cmk"/>
    <property type="match status" value="1"/>
</dbReference>
<evidence type="ECO:0000256" key="5">
    <source>
        <dbReference type="ARBA" id="ARBA00022840"/>
    </source>
</evidence>
<dbReference type="CDD" id="cd02020">
    <property type="entry name" value="CMPK"/>
    <property type="match status" value="1"/>
</dbReference>
<evidence type="ECO:0000256" key="3">
    <source>
        <dbReference type="ARBA" id="ARBA00022741"/>
    </source>
</evidence>
<comment type="catalytic activity">
    <reaction evidence="6 8">
        <text>dCMP + ATP = dCDP + ADP</text>
        <dbReference type="Rhea" id="RHEA:25094"/>
        <dbReference type="ChEBI" id="CHEBI:30616"/>
        <dbReference type="ChEBI" id="CHEBI:57566"/>
        <dbReference type="ChEBI" id="CHEBI:58593"/>
        <dbReference type="ChEBI" id="CHEBI:456216"/>
        <dbReference type="EC" id="2.7.4.25"/>
    </reaction>
</comment>
<dbReference type="GO" id="GO:0005524">
    <property type="term" value="F:ATP binding"/>
    <property type="evidence" value="ECO:0007669"/>
    <property type="project" value="UniProtKB-UniRule"/>
</dbReference>
<evidence type="ECO:0000256" key="1">
    <source>
        <dbReference type="ARBA" id="ARBA00009427"/>
    </source>
</evidence>
<evidence type="ECO:0000256" key="6">
    <source>
        <dbReference type="ARBA" id="ARBA00047615"/>
    </source>
</evidence>
<evidence type="ECO:0000256" key="2">
    <source>
        <dbReference type="ARBA" id="ARBA00022679"/>
    </source>
</evidence>
<dbReference type="STRING" id="573058.SAMN00017477_0476"/>
<reference evidence="11" key="1">
    <citation type="submission" date="2017-04" db="EMBL/GenBank/DDBJ databases">
        <authorList>
            <person name="Varghese N."/>
            <person name="Submissions S."/>
        </authorList>
    </citation>
    <scope>NUCLEOTIDE SEQUENCE [LARGE SCALE GENOMIC DNA]</scope>
    <source>
        <strain evidence="11">DSM 20463</strain>
    </source>
</reference>
<dbReference type="GO" id="GO:0006220">
    <property type="term" value="P:pyrimidine nucleotide metabolic process"/>
    <property type="evidence" value="ECO:0007669"/>
    <property type="project" value="UniProtKB-UniRule"/>
</dbReference>
<keyword evidence="3 8" id="KW-0547">Nucleotide-binding</keyword>
<comment type="similarity">
    <text evidence="1 8">Belongs to the cytidylate kinase family. Type 1 subfamily.</text>
</comment>
<comment type="catalytic activity">
    <reaction evidence="7 8">
        <text>CMP + ATP = CDP + ADP</text>
        <dbReference type="Rhea" id="RHEA:11600"/>
        <dbReference type="ChEBI" id="CHEBI:30616"/>
        <dbReference type="ChEBI" id="CHEBI:58069"/>
        <dbReference type="ChEBI" id="CHEBI:60377"/>
        <dbReference type="ChEBI" id="CHEBI:456216"/>
        <dbReference type="EC" id="2.7.4.25"/>
    </reaction>
</comment>
<keyword evidence="4 8" id="KW-0418">Kinase</keyword>
<dbReference type="RefSeq" id="WP_084230155.1">
    <property type="nucleotide sequence ID" value="NZ_FWWR01000009.1"/>
</dbReference>
<keyword evidence="2 8" id="KW-0808">Transferase</keyword>
<evidence type="ECO:0000256" key="8">
    <source>
        <dbReference type="HAMAP-Rule" id="MF_00238"/>
    </source>
</evidence>
<dbReference type="Gene3D" id="3.40.50.300">
    <property type="entry name" value="P-loop containing nucleotide triphosphate hydrolases"/>
    <property type="match status" value="1"/>
</dbReference>
<dbReference type="GO" id="GO:0005829">
    <property type="term" value="C:cytosol"/>
    <property type="evidence" value="ECO:0007669"/>
    <property type="project" value="TreeGrafter"/>
</dbReference>
<proteinExistence type="inferred from homology"/>
<evidence type="ECO:0000256" key="7">
    <source>
        <dbReference type="ARBA" id="ARBA00048478"/>
    </source>
</evidence>
<dbReference type="InterPro" id="IPR011994">
    <property type="entry name" value="Cytidylate_kinase_dom"/>
</dbReference>
<evidence type="ECO:0000313" key="10">
    <source>
        <dbReference type="EMBL" id="SMB82567.1"/>
    </source>
</evidence>
<evidence type="ECO:0000313" key="11">
    <source>
        <dbReference type="Proteomes" id="UP000192368"/>
    </source>
</evidence>
<dbReference type="OrthoDB" id="9807434at2"/>
<dbReference type="HAMAP" id="MF_00238">
    <property type="entry name" value="Cytidyl_kinase_type1"/>
    <property type="match status" value="1"/>
</dbReference>
<evidence type="ECO:0000256" key="4">
    <source>
        <dbReference type="ARBA" id="ARBA00022777"/>
    </source>
</evidence>
<keyword evidence="8" id="KW-0963">Cytoplasm</keyword>
<gene>
    <name evidence="8" type="primary">cmk</name>
    <name evidence="10" type="ORF">SAMN00017477_0476</name>
</gene>
<dbReference type="InterPro" id="IPR027417">
    <property type="entry name" value="P-loop_NTPase"/>
</dbReference>
<dbReference type="AlphaFoldDB" id="A0A1W1UNA0"/>
<keyword evidence="11" id="KW-1185">Reference proteome</keyword>
<dbReference type="SUPFAM" id="SSF52540">
    <property type="entry name" value="P-loop containing nucleoside triphosphate hydrolases"/>
    <property type="match status" value="1"/>
</dbReference>
<evidence type="ECO:0000259" key="9">
    <source>
        <dbReference type="Pfam" id="PF02224"/>
    </source>
</evidence>
<dbReference type="GO" id="GO:0036431">
    <property type="term" value="F:dCMP kinase activity"/>
    <property type="evidence" value="ECO:0007669"/>
    <property type="project" value="InterPro"/>
</dbReference>
<organism evidence="10 11">
    <name type="scientific">Peptoniphilus asaccharolyticus DSM 20463</name>
    <dbReference type="NCBI Taxonomy" id="573058"/>
    <lineage>
        <taxon>Bacteria</taxon>
        <taxon>Bacillati</taxon>
        <taxon>Bacillota</taxon>
        <taxon>Tissierellia</taxon>
        <taxon>Tissierellales</taxon>
        <taxon>Peptoniphilaceae</taxon>
        <taxon>Peptoniphilus</taxon>
    </lineage>
</organism>
<dbReference type="Pfam" id="PF02224">
    <property type="entry name" value="Cytidylate_kin"/>
    <property type="match status" value="1"/>
</dbReference>
<dbReference type="InterPro" id="IPR003136">
    <property type="entry name" value="Cytidylate_kin"/>
</dbReference>